<feature type="compositionally biased region" description="Basic and acidic residues" evidence="1">
    <location>
        <begin position="330"/>
        <end position="348"/>
    </location>
</feature>
<feature type="compositionally biased region" description="Basic residues" evidence="1">
    <location>
        <begin position="421"/>
        <end position="431"/>
    </location>
</feature>
<reference evidence="2 3" key="1">
    <citation type="journal article" date="2018" name="Mol. Biol. Evol.">
        <title>Broad Genomic Sampling Reveals a Smut Pathogenic Ancestry of the Fungal Clade Ustilaginomycotina.</title>
        <authorList>
            <person name="Kijpornyongpan T."/>
            <person name="Mondo S.J."/>
            <person name="Barry K."/>
            <person name="Sandor L."/>
            <person name="Lee J."/>
            <person name="Lipzen A."/>
            <person name="Pangilinan J."/>
            <person name="LaButti K."/>
            <person name="Hainaut M."/>
            <person name="Henrissat B."/>
            <person name="Grigoriev I.V."/>
            <person name="Spatafora J.W."/>
            <person name="Aime M.C."/>
        </authorList>
    </citation>
    <scope>NUCLEOTIDE SEQUENCE [LARGE SCALE GENOMIC DNA]</scope>
    <source>
        <strain evidence="2 3">MCA 5214</strain>
    </source>
</reference>
<dbReference type="EMBL" id="KZ819662">
    <property type="protein sequence ID" value="PWN30444.1"/>
    <property type="molecule type" value="Genomic_DNA"/>
</dbReference>
<dbReference type="AlphaFoldDB" id="A0A316UZN6"/>
<evidence type="ECO:0000256" key="1">
    <source>
        <dbReference type="SAM" id="MobiDB-lite"/>
    </source>
</evidence>
<feature type="compositionally biased region" description="Polar residues" evidence="1">
    <location>
        <begin position="101"/>
        <end position="110"/>
    </location>
</feature>
<gene>
    <name evidence="2" type="ORF">BDZ90DRAFT_225264</name>
</gene>
<sequence>MSQNQGDTEARTREGPAALSDELVMYVDLEQESNGAKRERTTNAIAEGSSLRMYDTPGDKIDDAPGASHSGTGNGRIAKEHGRYPASSHNANDSASDQAVQHGSQSNVADQSMHDKASIEAMIGIQGSAKDSDDEGAQDLVEQPPLDSGHNPIELAGNGTDADAMDNDSGVQIHKQDKDVEMIDAVAGTSGEGEDDDEHRGQSSTKSCSPKSVRGRRAGRGGRAARGGRGRGRARGTAQPSHSSRSTRSQAGSSSRQQLDEDAGMGEESDITDLTDLTDHLSSVQEPGSSASIATRKASRPVQSSYETSSAGGSSLTSAPKTKAFTSSDKVIKEEQHAEGRGPVKMESDSAVEAPELPTTKRNTRKRAAKQEAPNEKEEDTKPQTKKARPTRGTASHKTMKTSETDKEESEPEVEPETKPKATKKGAKPKAPKKEESDMEEDDKQIEEEGKKNVRPRASASSSFKSGKVSWMDKLPQPSPPKGKDRKQPDNDDYLAVWLRIFSSFDEWVPGQAVAANKYQWLEKEMGITTKHQYGHGEHIRASYTSFVKNVLLFVQGGCKDKIKVPSAPTEDKKKIKWDRVVRLVFENHKPAWNELRAERQLGSKGNEQLRQATTAVLGKIEKAIEKK</sequence>
<keyword evidence="3" id="KW-1185">Reference proteome</keyword>
<feature type="region of interest" description="Disordered" evidence="1">
    <location>
        <begin position="1"/>
        <end position="490"/>
    </location>
</feature>
<feature type="compositionally biased region" description="Acidic residues" evidence="1">
    <location>
        <begin position="260"/>
        <end position="273"/>
    </location>
</feature>
<accession>A0A316UZN6</accession>
<dbReference type="RefSeq" id="XP_025365056.1">
    <property type="nucleotide sequence ID" value="XM_025504659.1"/>
</dbReference>
<organism evidence="2 3">
    <name type="scientific">Jaminaea rosea</name>
    <dbReference type="NCBI Taxonomy" id="1569628"/>
    <lineage>
        <taxon>Eukaryota</taxon>
        <taxon>Fungi</taxon>
        <taxon>Dikarya</taxon>
        <taxon>Basidiomycota</taxon>
        <taxon>Ustilaginomycotina</taxon>
        <taxon>Exobasidiomycetes</taxon>
        <taxon>Microstromatales</taxon>
        <taxon>Microstromatales incertae sedis</taxon>
        <taxon>Jaminaea</taxon>
    </lineage>
</organism>
<dbReference type="Proteomes" id="UP000245884">
    <property type="component" value="Unassembled WGS sequence"/>
</dbReference>
<feature type="compositionally biased region" description="Low complexity" evidence="1">
    <location>
        <begin position="304"/>
        <end position="319"/>
    </location>
</feature>
<dbReference type="GeneID" id="37026482"/>
<evidence type="ECO:0000313" key="2">
    <source>
        <dbReference type="EMBL" id="PWN30444.1"/>
    </source>
</evidence>
<feature type="compositionally biased region" description="Low complexity" evidence="1">
    <location>
        <begin position="274"/>
        <end position="283"/>
    </location>
</feature>
<feature type="compositionally biased region" description="Polar residues" evidence="1">
    <location>
        <begin position="284"/>
        <end position="293"/>
    </location>
</feature>
<proteinExistence type="predicted"/>
<feature type="compositionally biased region" description="Acidic residues" evidence="1">
    <location>
        <begin position="406"/>
        <end position="415"/>
    </location>
</feature>
<feature type="compositionally biased region" description="Low complexity" evidence="1">
    <location>
        <begin position="241"/>
        <end position="257"/>
    </location>
</feature>
<feature type="compositionally biased region" description="Low complexity" evidence="1">
    <location>
        <begin position="458"/>
        <end position="470"/>
    </location>
</feature>
<name>A0A316UZN6_9BASI</name>
<feature type="compositionally biased region" description="Low complexity" evidence="1">
    <location>
        <begin position="86"/>
        <end position="99"/>
    </location>
</feature>
<evidence type="ECO:0000313" key="3">
    <source>
        <dbReference type="Proteomes" id="UP000245884"/>
    </source>
</evidence>
<feature type="compositionally biased region" description="Acidic residues" evidence="1">
    <location>
        <begin position="437"/>
        <end position="446"/>
    </location>
</feature>
<feature type="compositionally biased region" description="Basic and acidic residues" evidence="1">
    <location>
        <begin position="369"/>
        <end position="383"/>
    </location>
</feature>
<protein>
    <submittedName>
        <fullName evidence="2">Uncharacterized protein</fullName>
    </submittedName>
</protein>